<organism evidence="3 4">
    <name type="scientific">Mikania micrantha</name>
    <name type="common">bitter vine</name>
    <dbReference type="NCBI Taxonomy" id="192012"/>
    <lineage>
        <taxon>Eukaryota</taxon>
        <taxon>Viridiplantae</taxon>
        <taxon>Streptophyta</taxon>
        <taxon>Embryophyta</taxon>
        <taxon>Tracheophyta</taxon>
        <taxon>Spermatophyta</taxon>
        <taxon>Magnoliopsida</taxon>
        <taxon>eudicotyledons</taxon>
        <taxon>Gunneridae</taxon>
        <taxon>Pentapetalae</taxon>
        <taxon>asterids</taxon>
        <taxon>campanulids</taxon>
        <taxon>Asterales</taxon>
        <taxon>Asteraceae</taxon>
        <taxon>Asteroideae</taxon>
        <taxon>Heliantheae alliance</taxon>
        <taxon>Eupatorieae</taxon>
        <taxon>Mikania</taxon>
    </lineage>
</organism>
<name>A0A5N6LD18_9ASTR</name>
<dbReference type="Proteomes" id="UP000326396">
    <property type="component" value="Unassembled WGS sequence"/>
</dbReference>
<feature type="compositionally biased region" description="Low complexity" evidence="1">
    <location>
        <begin position="101"/>
        <end position="119"/>
    </location>
</feature>
<evidence type="ECO:0000313" key="4">
    <source>
        <dbReference type="Proteomes" id="UP000326396"/>
    </source>
</evidence>
<feature type="region of interest" description="Disordered" evidence="1">
    <location>
        <begin position="101"/>
        <end position="128"/>
    </location>
</feature>
<dbReference type="PANTHER" id="PTHR34268">
    <property type="entry name" value="OS01G0321850 PROTEIN"/>
    <property type="match status" value="1"/>
</dbReference>
<feature type="transmembrane region" description="Helical" evidence="2">
    <location>
        <begin position="46"/>
        <end position="64"/>
    </location>
</feature>
<evidence type="ECO:0000256" key="1">
    <source>
        <dbReference type="SAM" id="MobiDB-lite"/>
    </source>
</evidence>
<evidence type="ECO:0000313" key="3">
    <source>
        <dbReference type="EMBL" id="KAD0540120.1"/>
    </source>
</evidence>
<evidence type="ECO:0000256" key="2">
    <source>
        <dbReference type="SAM" id="Phobius"/>
    </source>
</evidence>
<gene>
    <name evidence="3" type="ORF">E3N88_44093</name>
</gene>
<keyword evidence="2" id="KW-0812">Transmembrane</keyword>
<dbReference type="PANTHER" id="PTHR34268:SF8">
    <property type="entry name" value="FAE DOMAIN-CONTAINING PROTEIN"/>
    <property type="match status" value="1"/>
</dbReference>
<dbReference type="AlphaFoldDB" id="A0A5N6LD18"/>
<protein>
    <submittedName>
        <fullName evidence="3">Uncharacterized protein</fullName>
    </submittedName>
</protein>
<dbReference type="EMBL" id="SZYD01001594">
    <property type="protein sequence ID" value="KAD0540120.1"/>
    <property type="molecule type" value="Genomic_DNA"/>
</dbReference>
<comment type="caution">
    <text evidence="3">The sequence shown here is derived from an EMBL/GenBank/DDBJ whole genome shotgun (WGS) entry which is preliminary data.</text>
</comment>
<keyword evidence="2" id="KW-1133">Transmembrane helix</keyword>
<accession>A0A5N6LD18</accession>
<sequence>MGSRGLALFVGKKVFVVDMLGGTTVAWLSSPLNLFVTMIEFSVEDLLIKGAVFVIVQALVYLILSNSSDLFSKTKIARSFSFKPARSVSIRRMFAAIADMPPGGEASPSSSSRGFPFSSSEDDFSKFE</sequence>
<proteinExistence type="predicted"/>
<keyword evidence="4" id="KW-1185">Reference proteome</keyword>
<reference evidence="3 4" key="1">
    <citation type="submission" date="2019-05" db="EMBL/GenBank/DDBJ databases">
        <title>Mikania micrantha, genome provides insights into the molecular mechanism of rapid growth.</title>
        <authorList>
            <person name="Liu B."/>
        </authorList>
    </citation>
    <scope>NUCLEOTIDE SEQUENCE [LARGE SCALE GENOMIC DNA]</scope>
    <source>
        <strain evidence="3">NLD-2019</strain>
        <tissue evidence="3">Leaf</tissue>
    </source>
</reference>
<dbReference type="OrthoDB" id="999321at2759"/>
<keyword evidence="2" id="KW-0472">Membrane</keyword>
<feature type="transmembrane region" description="Helical" evidence="2">
    <location>
        <begin position="14"/>
        <end position="34"/>
    </location>
</feature>